<evidence type="ECO:0000313" key="2">
    <source>
        <dbReference type="EMBL" id="VEP13048.1"/>
    </source>
</evidence>
<dbReference type="GO" id="GO:0016491">
    <property type="term" value="F:oxidoreductase activity"/>
    <property type="evidence" value="ECO:0007669"/>
    <property type="project" value="InterPro"/>
</dbReference>
<evidence type="ECO:0000259" key="1">
    <source>
        <dbReference type="Pfam" id="PF08369"/>
    </source>
</evidence>
<dbReference type="EMBL" id="CAACVJ010000090">
    <property type="protein sequence ID" value="VEP13048.1"/>
    <property type="molecule type" value="Genomic_DNA"/>
</dbReference>
<dbReference type="Pfam" id="PF08369">
    <property type="entry name" value="PCP_red"/>
    <property type="match status" value="1"/>
</dbReference>
<keyword evidence="3" id="KW-1185">Reference proteome</keyword>
<protein>
    <submittedName>
        <fullName evidence="2">Proto-chlorophyllide reductase 57 kD subunit superfamily</fullName>
    </submittedName>
</protein>
<sequence length="62" mass="7279">MLNQPNYSDELFWTTEAQLKLKKIPYFVRTQARQKIEKLARAAQLEEVTPAIVEQARIEFGQ</sequence>
<dbReference type="Proteomes" id="UP000320055">
    <property type="component" value="Unassembled WGS sequence"/>
</dbReference>
<feature type="domain" description="Light-independent protochlorophyllide reductase subunit B-like C-terminal" evidence="1">
    <location>
        <begin position="13"/>
        <end position="57"/>
    </location>
</feature>
<dbReference type="GO" id="GO:0015979">
    <property type="term" value="P:photosynthesis"/>
    <property type="evidence" value="ECO:0007669"/>
    <property type="project" value="InterPro"/>
</dbReference>
<dbReference type="InterPro" id="IPR013580">
    <property type="entry name" value="LI-POR_suB-like_C"/>
</dbReference>
<evidence type="ECO:0000313" key="3">
    <source>
        <dbReference type="Proteomes" id="UP000320055"/>
    </source>
</evidence>
<organism evidence="2 3">
    <name type="scientific">Hyella patelloides LEGE 07179</name>
    <dbReference type="NCBI Taxonomy" id="945734"/>
    <lineage>
        <taxon>Bacteria</taxon>
        <taxon>Bacillati</taxon>
        <taxon>Cyanobacteriota</taxon>
        <taxon>Cyanophyceae</taxon>
        <taxon>Pleurocapsales</taxon>
        <taxon>Hyellaceae</taxon>
        <taxon>Hyella</taxon>
    </lineage>
</organism>
<dbReference type="GO" id="GO:0015995">
    <property type="term" value="P:chlorophyll biosynthetic process"/>
    <property type="evidence" value="ECO:0007669"/>
    <property type="project" value="InterPro"/>
</dbReference>
<gene>
    <name evidence="2" type="ORF">H1P_180030</name>
</gene>
<reference evidence="2 3" key="1">
    <citation type="submission" date="2019-01" db="EMBL/GenBank/DDBJ databases">
        <authorList>
            <person name="Brito A."/>
        </authorList>
    </citation>
    <scope>NUCLEOTIDE SEQUENCE [LARGE SCALE GENOMIC DNA]</scope>
    <source>
        <strain evidence="2">1</strain>
    </source>
</reference>
<dbReference type="RefSeq" id="WP_144864359.1">
    <property type="nucleotide sequence ID" value="NZ_LR213779.1"/>
</dbReference>
<proteinExistence type="predicted"/>
<dbReference type="OrthoDB" id="573935at2"/>
<name>A0A563VNQ0_9CYAN</name>
<dbReference type="AlphaFoldDB" id="A0A563VNQ0"/>
<dbReference type="Gene3D" id="1.10.8.550">
    <property type="entry name" value="Proto-chlorophyllide reductase 57 kD subunit B"/>
    <property type="match status" value="1"/>
</dbReference>
<dbReference type="InterPro" id="IPR042298">
    <property type="entry name" value="P-CP_red_C"/>
</dbReference>
<accession>A0A563VNQ0</accession>